<sequence length="86" mass="9757">MWYLLFLMSKGGANNRFLELICPSVCAMAFRKSSCSLRAMGCWELSMNNFAVWRLVDIFCIVLQLSQIPMVSFDAAGIPFLQLIQV</sequence>
<dbReference type="EMBL" id="CASHTH010002074">
    <property type="protein sequence ID" value="CAI8024416.1"/>
    <property type="molecule type" value="Genomic_DNA"/>
</dbReference>
<proteinExistence type="predicted"/>
<keyword evidence="2" id="KW-1185">Reference proteome</keyword>
<evidence type="ECO:0000313" key="2">
    <source>
        <dbReference type="Proteomes" id="UP001174909"/>
    </source>
</evidence>
<name>A0AA35WPH5_GEOBA</name>
<gene>
    <name evidence="1" type="ORF">GBAR_LOCUS14178</name>
</gene>
<reference evidence="1" key="1">
    <citation type="submission" date="2023-03" db="EMBL/GenBank/DDBJ databases">
        <authorList>
            <person name="Steffen K."/>
            <person name="Cardenas P."/>
        </authorList>
    </citation>
    <scope>NUCLEOTIDE SEQUENCE</scope>
</reference>
<comment type="caution">
    <text evidence="1">The sequence shown here is derived from an EMBL/GenBank/DDBJ whole genome shotgun (WGS) entry which is preliminary data.</text>
</comment>
<protein>
    <submittedName>
        <fullName evidence="1">Uncharacterized protein</fullName>
    </submittedName>
</protein>
<evidence type="ECO:0000313" key="1">
    <source>
        <dbReference type="EMBL" id="CAI8024416.1"/>
    </source>
</evidence>
<accession>A0AA35WPH5</accession>
<organism evidence="1 2">
    <name type="scientific">Geodia barretti</name>
    <name type="common">Barrett's horny sponge</name>
    <dbReference type="NCBI Taxonomy" id="519541"/>
    <lineage>
        <taxon>Eukaryota</taxon>
        <taxon>Metazoa</taxon>
        <taxon>Porifera</taxon>
        <taxon>Demospongiae</taxon>
        <taxon>Heteroscleromorpha</taxon>
        <taxon>Tetractinellida</taxon>
        <taxon>Astrophorina</taxon>
        <taxon>Geodiidae</taxon>
        <taxon>Geodia</taxon>
    </lineage>
</organism>
<dbReference type="Proteomes" id="UP001174909">
    <property type="component" value="Unassembled WGS sequence"/>
</dbReference>
<dbReference type="AlphaFoldDB" id="A0AA35WPH5"/>